<evidence type="ECO:0000313" key="16">
    <source>
        <dbReference type="EMBL" id="NOU92809.1"/>
    </source>
</evidence>
<dbReference type="GO" id="GO:0005886">
    <property type="term" value="C:plasma membrane"/>
    <property type="evidence" value="ECO:0007669"/>
    <property type="project" value="UniProtKB-SubCell"/>
</dbReference>
<dbReference type="Gene3D" id="3.30.565.10">
    <property type="entry name" value="Histidine kinase-like ATPase, C-terminal domain"/>
    <property type="match status" value="1"/>
</dbReference>
<evidence type="ECO:0000313" key="17">
    <source>
        <dbReference type="Proteomes" id="UP000641588"/>
    </source>
</evidence>
<dbReference type="PROSITE" id="PS50109">
    <property type="entry name" value="HIS_KIN"/>
    <property type="match status" value="1"/>
</dbReference>
<evidence type="ECO:0000256" key="4">
    <source>
        <dbReference type="ARBA" id="ARBA00022475"/>
    </source>
</evidence>
<evidence type="ECO:0000256" key="1">
    <source>
        <dbReference type="ARBA" id="ARBA00000085"/>
    </source>
</evidence>
<dbReference type="PANTHER" id="PTHR43065">
    <property type="entry name" value="SENSOR HISTIDINE KINASE"/>
    <property type="match status" value="1"/>
</dbReference>
<keyword evidence="5" id="KW-0597">Phosphoprotein</keyword>
<keyword evidence="11 14" id="KW-1133">Transmembrane helix</keyword>
<evidence type="ECO:0000256" key="6">
    <source>
        <dbReference type="ARBA" id="ARBA00022679"/>
    </source>
</evidence>
<dbReference type="InterPro" id="IPR036890">
    <property type="entry name" value="HATPase_C_sf"/>
</dbReference>
<evidence type="ECO:0000256" key="7">
    <source>
        <dbReference type="ARBA" id="ARBA00022692"/>
    </source>
</evidence>
<comment type="subcellular location">
    <subcellularLocation>
        <location evidence="2">Cell membrane</location>
        <topology evidence="2">Multi-pass membrane protein</topology>
    </subcellularLocation>
</comment>
<feature type="transmembrane region" description="Helical" evidence="14">
    <location>
        <begin position="69"/>
        <end position="93"/>
    </location>
</feature>
<dbReference type="Pfam" id="PF07694">
    <property type="entry name" value="5TM-5TMR_LYT"/>
    <property type="match status" value="1"/>
</dbReference>
<dbReference type="SUPFAM" id="SSF47384">
    <property type="entry name" value="Homodimeric domain of signal transducing histidine kinase"/>
    <property type="match status" value="1"/>
</dbReference>
<keyword evidence="9 16" id="KW-0418">Kinase</keyword>
<dbReference type="InterPro" id="IPR005467">
    <property type="entry name" value="His_kinase_dom"/>
</dbReference>
<dbReference type="RefSeq" id="WP_171651004.1">
    <property type="nucleotide sequence ID" value="NZ_WHOD01000022.1"/>
</dbReference>
<feature type="transmembrane region" description="Helical" evidence="14">
    <location>
        <begin position="135"/>
        <end position="156"/>
    </location>
</feature>
<dbReference type="PANTHER" id="PTHR43065:SF46">
    <property type="entry name" value="C4-DICARBOXYLATE TRANSPORT SENSOR PROTEIN DCTB"/>
    <property type="match status" value="1"/>
</dbReference>
<keyword evidence="4" id="KW-1003">Cell membrane</keyword>
<keyword evidence="7 14" id="KW-0812">Transmembrane</keyword>
<evidence type="ECO:0000256" key="5">
    <source>
        <dbReference type="ARBA" id="ARBA00022553"/>
    </source>
</evidence>
<dbReference type="GO" id="GO:0005524">
    <property type="term" value="F:ATP binding"/>
    <property type="evidence" value="ECO:0007669"/>
    <property type="project" value="UniProtKB-KW"/>
</dbReference>
<dbReference type="InterPro" id="IPR003594">
    <property type="entry name" value="HATPase_dom"/>
</dbReference>
<keyword evidence="6" id="KW-0808">Transferase</keyword>
<feature type="domain" description="Histidine kinase" evidence="15">
    <location>
        <begin position="211"/>
        <end position="418"/>
    </location>
</feature>
<organism evidence="16 17">
    <name type="scientific">Paenibacillus foliorum</name>
    <dbReference type="NCBI Taxonomy" id="2654974"/>
    <lineage>
        <taxon>Bacteria</taxon>
        <taxon>Bacillati</taxon>
        <taxon>Bacillota</taxon>
        <taxon>Bacilli</taxon>
        <taxon>Bacillales</taxon>
        <taxon>Paenibacillaceae</taxon>
        <taxon>Paenibacillus</taxon>
    </lineage>
</organism>
<dbReference type="InterPro" id="IPR003661">
    <property type="entry name" value="HisK_dim/P_dom"/>
</dbReference>
<keyword evidence="13 14" id="KW-0472">Membrane</keyword>
<evidence type="ECO:0000256" key="9">
    <source>
        <dbReference type="ARBA" id="ARBA00022777"/>
    </source>
</evidence>
<keyword evidence="10" id="KW-0067">ATP-binding</keyword>
<dbReference type="SUPFAM" id="SSF55874">
    <property type="entry name" value="ATPase domain of HSP90 chaperone/DNA topoisomerase II/histidine kinase"/>
    <property type="match status" value="1"/>
</dbReference>
<dbReference type="PRINTS" id="PR00344">
    <property type="entry name" value="BCTRLSENSOR"/>
</dbReference>
<dbReference type="Gene3D" id="1.10.287.130">
    <property type="match status" value="1"/>
</dbReference>
<evidence type="ECO:0000256" key="11">
    <source>
        <dbReference type="ARBA" id="ARBA00022989"/>
    </source>
</evidence>
<evidence type="ECO:0000256" key="10">
    <source>
        <dbReference type="ARBA" id="ARBA00022840"/>
    </source>
</evidence>
<reference evidence="16" key="1">
    <citation type="submission" date="2019-10" db="EMBL/GenBank/DDBJ databases">
        <title>Description of Paenibacillus glebae sp. nov.</title>
        <authorList>
            <person name="Carlier A."/>
            <person name="Qi S."/>
        </authorList>
    </citation>
    <scope>NUCLEOTIDE SEQUENCE</scope>
    <source>
        <strain evidence="16">LMG 31456</strain>
    </source>
</reference>
<dbReference type="Pfam" id="PF00512">
    <property type="entry name" value="HisKA"/>
    <property type="match status" value="1"/>
</dbReference>
<dbReference type="InterPro" id="IPR036097">
    <property type="entry name" value="HisK_dim/P_sf"/>
</dbReference>
<evidence type="ECO:0000256" key="14">
    <source>
        <dbReference type="SAM" id="Phobius"/>
    </source>
</evidence>
<evidence type="ECO:0000259" key="15">
    <source>
        <dbReference type="PROSITE" id="PS50109"/>
    </source>
</evidence>
<evidence type="ECO:0000256" key="3">
    <source>
        <dbReference type="ARBA" id="ARBA00012438"/>
    </source>
</evidence>
<dbReference type="SMART" id="SM00388">
    <property type="entry name" value="HisKA"/>
    <property type="match status" value="1"/>
</dbReference>
<dbReference type="InterPro" id="IPR004358">
    <property type="entry name" value="Sig_transdc_His_kin-like_C"/>
</dbReference>
<sequence>MGFNYELSNFLLNIFFILFPLIFYQFTIHEKMNHRTAFKNVVIFFLFATPMILCMYFPPVEANGLIFDLRIIPLILGCFYGNSKTSIMLLLSLISVRFMIGGTGAYLNLISSTLSFIVIISLSNKYHSYSLFNKILISSILSFVCKIIGISSILVIDSYYDFLSAFKFYIVQSLFMGLAIYIIESIRRNAELKKELIFSEKMNIASIISASVAHEIRNPLTSVRGFIQLLTQTELNPDKKQMYGKICLEEIDRAEQIINDYLSLAKPYPEILEELDIGEEIQYIYNVLKSVANLTGVEVEIKYDINLLVLGDRKKLRQSIINIAKNGLEAMRDKRGVLKIEAYKRNNEVILSISDTGIGMTNDQVSRLGMPYYSNKDKGTGLGMMVSFSLIKGMLGKINVKSELGKGTVFDISFPLLKI</sequence>
<evidence type="ECO:0000256" key="2">
    <source>
        <dbReference type="ARBA" id="ARBA00004651"/>
    </source>
</evidence>
<dbReference type="SMART" id="SM00387">
    <property type="entry name" value="HATPase_c"/>
    <property type="match status" value="1"/>
</dbReference>
<evidence type="ECO:0000256" key="13">
    <source>
        <dbReference type="ARBA" id="ARBA00023136"/>
    </source>
</evidence>
<dbReference type="GO" id="GO:0071555">
    <property type="term" value="P:cell wall organization"/>
    <property type="evidence" value="ECO:0007669"/>
    <property type="project" value="InterPro"/>
</dbReference>
<comment type="caution">
    <text evidence="16">The sequence shown here is derived from an EMBL/GenBank/DDBJ whole genome shotgun (WGS) entry which is preliminary data.</text>
</comment>
<dbReference type="AlphaFoldDB" id="A0A972GL94"/>
<proteinExistence type="predicted"/>
<dbReference type="EMBL" id="WHOD01000022">
    <property type="protein sequence ID" value="NOU92809.1"/>
    <property type="molecule type" value="Genomic_DNA"/>
</dbReference>
<keyword evidence="8" id="KW-0547">Nucleotide-binding</keyword>
<feature type="transmembrane region" description="Helical" evidence="14">
    <location>
        <begin position="105"/>
        <end position="123"/>
    </location>
</feature>
<dbReference type="EC" id="2.7.13.3" evidence="3"/>
<protein>
    <recommendedName>
        <fullName evidence="3">histidine kinase</fullName>
        <ecNumber evidence="3">2.7.13.3</ecNumber>
    </recommendedName>
</protein>
<name>A0A972GL94_9BACL</name>
<keyword evidence="17" id="KW-1185">Reference proteome</keyword>
<feature type="transmembrane region" description="Helical" evidence="14">
    <location>
        <begin position="38"/>
        <end position="57"/>
    </location>
</feature>
<evidence type="ECO:0000256" key="8">
    <source>
        <dbReference type="ARBA" id="ARBA00022741"/>
    </source>
</evidence>
<dbReference type="Proteomes" id="UP000641588">
    <property type="component" value="Unassembled WGS sequence"/>
</dbReference>
<gene>
    <name evidence="16" type="ORF">GC093_06130</name>
</gene>
<feature type="transmembrane region" description="Helical" evidence="14">
    <location>
        <begin position="162"/>
        <end position="183"/>
    </location>
</feature>
<comment type="catalytic activity">
    <reaction evidence="1">
        <text>ATP + protein L-histidine = ADP + protein N-phospho-L-histidine.</text>
        <dbReference type="EC" id="2.7.13.3"/>
    </reaction>
</comment>
<evidence type="ECO:0000256" key="12">
    <source>
        <dbReference type="ARBA" id="ARBA00023012"/>
    </source>
</evidence>
<dbReference type="InterPro" id="IPR011620">
    <property type="entry name" value="Sig_transdc_His_kinase_LytS_TM"/>
</dbReference>
<dbReference type="Pfam" id="PF02518">
    <property type="entry name" value="HATPase_c"/>
    <property type="match status" value="1"/>
</dbReference>
<feature type="transmembrane region" description="Helical" evidence="14">
    <location>
        <begin position="7"/>
        <end position="26"/>
    </location>
</feature>
<dbReference type="GO" id="GO:0000155">
    <property type="term" value="F:phosphorelay sensor kinase activity"/>
    <property type="evidence" value="ECO:0007669"/>
    <property type="project" value="InterPro"/>
</dbReference>
<accession>A0A972GL94</accession>
<keyword evidence="12" id="KW-0902">Two-component regulatory system</keyword>
<dbReference type="CDD" id="cd00082">
    <property type="entry name" value="HisKA"/>
    <property type="match status" value="1"/>
</dbReference>